<gene>
    <name evidence="3" type="ORF">H4W19_04595</name>
</gene>
<evidence type="ECO:0000313" key="3">
    <source>
        <dbReference type="EMBL" id="QND81063.1"/>
    </source>
</evidence>
<dbReference type="GO" id="GO:0003677">
    <property type="term" value="F:DNA binding"/>
    <property type="evidence" value="ECO:0007669"/>
    <property type="project" value="UniProtKB-KW"/>
</dbReference>
<keyword evidence="4" id="KW-1185">Reference proteome</keyword>
<evidence type="ECO:0000259" key="2">
    <source>
        <dbReference type="Pfam" id="PF11740"/>
    </source>
</evidence>
<keyword evidence="1" id="KW-0175">Coiled coil</keyword>
<protein>
    <submittedName>
        <fullName evidence="3">DNA-binding protein</fullName>
    </submittedName>
</protein>
<dbReference type="EMBL" id="CP060028">
    <property type="protein sequence ID" value="QND81063.1"/>
    <property type="molecule type" value="Genomic_DNA"/>
</dbReference>
<accession>A0ABX6RCR9</accession>
<evidence type="ECO:0000313" key="4">
    <source>
        <dbReference type="Proteomes" id="UP000515506"/>
    </source>
</evidence>
<dbReference type="RefSeq" id="WP_185896209.1">
    <property type="nucleotide sequence ID" value="NZ_CP060028.1"/>
</dbReference>
<feature type="domain" description="KfrA N-terminal DNA-binding" evidence="2">
    <location>
        <begin position="6"/>
        <end position="127"/>
    </location>
</feature>
<dbReference type="InterPro" id="IPR021104">
    <property type="entry name" value="KfrA_DNA-bd_N"/>
</dbReference>
<dbReference type="Proteomes" id="UP000515506">
    <property type="component" value="Chromosome"/>
</dbReference>
<reference evidence="3 4" key="1">
    <citation type="submission" date="2020-08" db="EMBL/GenBank/DDBJ databases">
        <title>Streptomycin resistant and MDR strain, P. mexicana.</title>
        <authorList>
            <person name="Ganesh-kumar S."/>
            <person name="Zhe T."/>
            <person name="Yu Z."/>
            <person name="Min Y."/>
        </authorList>
    </citation>
    <scope>NUCLEOTIDE SEQUENCE [LARGE SCALE GENOMIC DNA]</scope>
    <source>
        <strain evidence="3 4">GTZY</strain>
    </source>
</reference>
<name>A0ABX6RCR9_PSEMX</name>
<organism evidence="3 4">
    <name type="scientific">Pseudoxanthomonas mexicana</name>
    <dbReference type="NCBI Taxonomy" id="128785"/>
    <lineage>
        <taxon>Bacteria</taxon>
        <taxon>Pseudomonadati</taxon>
        <taxon>Pseudomonadota</taxon>
        <taxon>Gammaproteobacteria</taxon>
        <taxon>Lysobacterales</taxon>
        <taxon>Lysobacteraceae</taxon>
        <taxon>Pseudoxanthomonas</taxon>
    </lineage>
</organism>
<proteinExistence type="predicted"/>
<evidence type="ECO:0000256" key="1">
    <source>
        <dbReference type="SAM" id="Coils"/>
    </source>
</evidence>
<keyword evidence="3" id="KW-0238">DNA-binding</keyword>
<sequence>MARGITETDVHTAADELVAVGERPTVERIRAHLGTGSPNTVTRHLDTWWQGLGRRLHMQQVRLAVPDAPEVVTALAGEWWERALAAARIECAQALAIERSTLLQDQEALNEERARLADETSALRAELDAARHSLQVAQVQATEQQRLIDQLQRQSGELAQQRDMALARSKELEVAREALQGHLQRAEDSPAQSVKASLSTFARQKTGPMPRSIVCAKKQKSFRPSSLR</sequence>
<dbReference type="Pfam" id="PF11740">
    <property type="entry name" value="KfrA_N"/>
    <property type="match status" value="1"/>
</dbReference>
<feature type="coiled-coil region" evidence="1">
    <location>
        <begin position="99"/>
        <end position="189"/>
    </location>
</feature>